<dbReference type="AlphaFoldDB" id="A0A368XYW2"/>
<name>A0A368XYW2_9BACI</name>
<feature type="signal peptide" evidence="2">
    <location>
        <begin position="1"/>
        <end position="24"/>
    </location>
</feature>
<sequence>MKKMKMSLLIGLMLLLAVFLVACGGDDSESSEGSTDTNGEDNGETASEENPETTLTFLVDNQTVTDGIEAVAEDIKEKHNITTEIELRPGGTEGDNIVKTRLATGEMTDIMWYNSGSLFKALNPEEYFLDISGESFVEKYDDAYKETVSVGDAVYGVPGEASSAGGWLYNKKVYEELGLEVPNTWDELMANNEAIKEAGKVPVIASYKDTWTSQLVLLADYYNVHSEDPDFAEQFTNNEAKFASTPIALRGFEKLQALQEAGHYNGEESATGYEDALEMLASGEAAHYPMLTFALAAIADTYPDNIEDIGFFGQPGAEADDHGVTLWMPGSIYANKDSENVEAIKTWLEYFVSDEGLETYMAEMKANGPYVLEGVELPDDAYPAVKDMASYLEAGKVGPALEFLSPLKGPTLEQITVEVGLGMVTPEEGAEKYDRDVERQAQQLDLEGW</sequence>
<proteinExistence type="predicted"/>
<evidence type="ECO:0000313" key="3">
    <source>
        <dbReference type="EMBL" id="RCW73191.1"/>
    </source>
</evidence>
<protein>
    <submittedName>
        <fullName evidence="3">Carbohydrate ABC transporter substrate-binding protein (CUT1 family)</fullName>
    </submittedName>
</protein>
<accession>A0A368XYW2</accession>
<keyword evidence="4" id="KW-1185">Reference proteome</keyword>
<dbReference type="SUPFAM" id="SSF53850">
    <property type="entry name" value="Periplasmic binding protein-like II"/>
    <property type="match status" value="1"/>
</dbReference>
<evidence type="ECO:0000256" key="2">
    <source>
        <dbReference type="SAM" id="SignalP"/>
    </source>
</evidence>
<reference evidence="3 4" key="1">
    <citation type="submission" date="2018-07" db="EMBL/GenBank/DDBJ databases">
        <title>Genomic Encyclopedia of Type Strains, Phase IV (KMG-IV): sequencing the most valuable type-strain genomes for metagenomic binning, comparative biology and taxonomic classification.</title>
        <authorList>
            <person name="Goeker M."/>
        </authorList>
    </citation>
    <scope>NUCLEOTIDE SEQUENCE [LARGE SCALE GENOMIC DNA]</scope>
    <source>
        <strain evidence="3 4">DSM 27696</strain>
    </source>
</reference>
<organism evidence="3 4">
    <name type="scientific">Saliterribacillus persicus</name>
    <dbReference type="NCBI Taxonomy" id="930114"/>
    <lineage>
        <taxon>Bacteria</taxon>
        <taxon>Bacillati</taxon>
        <taxon>Bacillota</taxon>
        <taxon>Bacilli</taxon>
        <taxon>Bacillales</taxon>
        <taxon>Bacillaceae</taxon>
        <taxon>Saliterribacillus</taxon>
    </lineage>
</organism>
<dbReference type="InterPro" id="IPR050490">
    <property type="entry name" value="Bact_solute-bd_prot1"/>
</dbReference>
<feature type="region of interest" description="Disordered" evidence="1">
    <location>
        <begin position="27"/>
        <end position="52"/>
    </location>
</feature>
<feature type="chain" id="PRO_5039443781" evidence="2">
    <location>
        <begin position="25"/>
        <end position="449"/>
    </location>
</feature>
<dbReference type="Pfam" id="PF01547">
    <property type="entry name" value="SBP_bac_1"/>
    <property type="match status" value="1"/>
</dbReference>
<dbReference type="Proteomes" id="UP000252585">
    <property type="component" value="Unassembled WGS sequence"/>
</dbReference>
<dbReference type="EMBL" id="QPJJ01000004">
    <property type="protein sequence ID" value="RCW73191.1"/>
    <property type="molecule type" value="Genomic_DNA"/>
</dbReference>
<comment type="caution">
    <text evidence="3">The sequence shown here is derived from an EMBL/GenBank/DDBJ whole genome shotgun (WGS) entry which is preliminary data.</text>
</comment>
<evidence type="ECO:0000256" key="1">
    <source>
        <dbReference type="SAM" id="MobiDB-lite"/>
    </source>
</evidence>
<gene>
    <name evidence="3" type="ORF">DFR57_104189</name>
</gene>
<evidence type="ECO:0000313" key="4">
    <source>
        <dbReference type="Proteomes" id="UP000252585"/>
    </source>
</evidence>
<dbReference type="RefSeq" id="WP_114352288.1">
    <property type="nucleotide sequence ID" value="NZ_QPJJ01000004.1"/>
</dbReference>
<dbReference type="OrthoDB" id="9798191at2"/>
<dbReference type="Gene3D" id="3.40.190.10">
    <property type="entry name" value="Periplasmic binding protein-like II"/>
    <property type="match status" value="2"/>
</dbReference>
<feature type="compositionally biased region" description="Acidic residues" evidence="1">
    <location>
        <begin position="38"/>
        <end position="51"/>
    </location>
</feature>
<dbReference type="PROSITE" id="PS51257">
    <property type="entry name" value="PROKAR_LIPOPROTEIN"/>
    <property type="match status" value="1"/>
</dbReference>
<dbReference type="InterPro" id="IPR006059">
    <property type="entry name" value="SBP"/>
</dbReference>
<dbReference type="PANTHER" id="PTHR43649">
    <property type="entry name" value="ARABINOSE-BINDING PROTEIN-RELATED"/>
    <property type="match status" value="1"/>
</dbReference>
<keyword evidence="2" id="KW-0732">Signal</keyword>